<accession>A0A932CQ44</accession>
<reference evidence="1" key="1">
    <citation type="submission" date="2020-07" db="EMBL/GenBank/DDBJ databases">
        <title>Huge and variable diversity of episymbiotic CPR bacteria and DPANN archaea in groundwater ecosystems.</title>
        <authorList>
            <person name="He C.Y."/>
            <person name="Keren R."/>
            <person name="Whittaker M."/>
            <person name="Farag I.F."/>
            <person name="Doudna J."/>
            <person name="Cate J.H.D."/>
            <person name="Banfield J.F."/>
        </authorList>
    </citation>
    <scope>NUCLEOTIDE SEQUENCE</scope>
    <source>
        <strain evidence="1">NC_groundwater_672_Ag_B-0.1um_62_36</strain>
    </source>
</reference>
<gene>
    <name evidence="1" type="ORF">HYY20_11100</name>
</gene>
<name>A0A932CQ44_UNCTE</name>
<evidence type="ECO:0000313" key="1">
    <source>
        <dbReference type="EMBL" id="MBI2877418.1"/>
    </source>
</evidence>
<comment type="caution">
    <text evidence="1">The sequence shown here is derived from an EMBL/GenBank/DDBJ whole genome shotgun (WGS) entry which is preliminary data.</text>
</comment>
<dbReference type="Proteomes" id="UP000769766">
    <property type="component" value="Unassembled WGS sequence"/>
</dbReference>
<dbReference type="EMBL" id="JACPRF010000338">
    <property type="protein sequence ID" value="MBI2877418.1"/>
    <property type="molecule type" value="Genomic_DNA"/>
</dbReference>
<dbReference type="AlphaFoldDB" id="A0A932CQ44"/>
<sequence>MLYQIASHRKATLISFFLFGVILLNLLDPLGHTWDTRNVRTDRPETITATRTLSLTHRQTHRSSLHAAYPQDDFPAVLRSSQFAKTPWLLDPTKQLFLHPGQGCLAVPLLVHPFRFSPQSVAPPNPDLQVHLERAPPMS</sequence>
<proteinExistence type="predicted"/>
<evidence type="ECO:0000313" key="2">
    <source>
        <dbReference type="Proteomes" id="UP000769766"/>
    </source>
</evidence>
<organism evidence="1 2">
    <name type="scientific">Tectimicrobiota bacterium</name>
    <dbReference type="NCBI Taxonomy" id="2528274"/>
    <lineage>
        <taxon>Bacteria</taxon>
        <taxon>Pseudomonadati</taxon>
        <taxon>Nitrospinota/Tectimicrobiota group</taxon>
        <taxon>Candidatus Tectimicrobiota</taxon>
    </lineage>
</organism>
<protein>
    <submittedName>
        <fullName evidence="1">Uncharacterized protein</fullName>
    </submittedName>
</protein>